<organism evidence="1 2">
    <name type="scientific">Camellia lanceoleosa</name>
    <dbReference type="NCBI Taxonomy" id="1840588"/>
    <lineage>
        <taxon>Eukaryota</taxon>
        <taxon>Viridiplantae</taxon>
        <taxon>Streptophyta</taxon>
        <taxon>Embryophyta</taxon>
        <taxon>Tracheophyta</taxon>
        <taxon>Spermatophyta</taxon>
        <taxon>Magnoliopsida</taxon>
        <taxon>eudicotyledons</taxon>
        <taxon>Gunneridae</taxon>
        <taxon>Pentapetalae</taxon>
        <taxon>asterids</taxon>
        <taxon>Ericales</taxon>
        <taxon>Theaceae</taxon>
        <taxon>Camellia</taxon>
    </lineage>
</organism>
<dbReference type="Proteomes" id="UP001060215">
    <property type="component" value="Chromosome 9"/>
</dbReference>
<accession>A0ACC0GN86</accession>
<protein>
    <submittedName>
        <fullName evidence="1">SWI/SNF complex subunit SWI3C</fullName>
    </submittedName>
</protein>
<dbReference type="EMBL" id="CM045766">
    <property type="protein sequence ID" value="KAI8002657.1"/>
    <property type="molecule type" value="Genomic_DNA"/>
</dbReference>
<evidence type="ECO:0000313" key="1">
    <source>
        <dbReference type="EMBL" id="KAI8002657.1"/>
    </source>
</evidence>
<evidence type="ECO:0000313" key="2">
    <source>
        <dbReference type="Proteomes" id="UP001060215"/>
    </source>
</evidence>
<gene>
    <name evidence="1" type="ORF">LOK49_LG08G01564</name>
</gene>
<proteinExistence type="predicted"/>
<name>A0ACC0GN86_9ERIC</name>
<keyword evidence="2" id="KW-1185">Reference proteome</keyword>
<reference evidence="1 2" key="1">
    <citation type="journal article" date="2022" name="Plant J.">
        <title>Chromosome-level genome of Camellia lanceoleosa provides a valuable resource for understanding genome evolution and self-incompatibility.</title>
        <authorList>
            <person name="Gong W."/>
            <person name="Xiao S."/>
            <person name="Wang L."/>
            <person name="Liao Z."/>
            <person name="Chang Y."/>
            <person name="Mo W."/>
            <person name="Hu G."/>
            <person name="Li W."/>
            <person name="Zhao G."/>
            <person name="Zhu H."/>
            <person name="Hu X."/>
            <person name="Ji K."/>
            <person name="Xiang X."/>
            <person name="Song Q."/>
            <person name="Yuan D."/>
            <person name="Jin S."/>
            <person name="Zhang L."/>
        </authorList>
    </citation>
    <scope>NUCLEOTIDE SEQUENCE [LARGE SCALE GENOMIC DNA]</scope>
    <source>
        <strain evidence="1">SQ_2022a</strain>
    </source>
</reference>
<comment type="caution">
    <text evidence="1">The sequence shown here is derived from an EMBL/GenBank/DDBJ whole genome shotgun (WGS) entry which is preliminary data.</text>
</comment>
<sequence>MKECEQVEKAKQRIAAERTHMISAQFRPPAVMSSTSLPGTSPTMGAGPAIVNSSANNRQQVMTGSPSQPFISGYGNNQQIHPQFMPRQQMYGIGPRVPFSGLQQSSSAAPNVMFNAAANAQPALSNPMLRPVSGTSSDLG</sequence>